<dbReference type="PANTHER" id="PTHR36847">
    <property type="entry name" value="AMIDOLIGASE ENZYME"/>
    <property type="match status" value="1"/>
</dbReference>
<feature type="region of interest" description="Disordered" evidence="1">
    <location>
        <begin position="632"/>
        <end position="656"/>
    </location>
</feature>
<sequence length="656" mass="72170">MASNNLQGVTAVRGTSPSKHQAKQAYLNLVEAEKVLSPSLGLEIEFVLAICTYPETSGNSCRGVSKNLAGPQIISDALRRPMRAVCCECGVTHTFWIPAKTVNENRSDNAYSEWEITTDASIELTADELKPLGETVDFFEFYSVEIRSRILHADHPMRTRESQSAPGHIHTISWREEIRAVLAHLNKTFNTPLANGGPSRYRLLTNKSCGVHVHIGNRVNAGFPLKTVKNLLSTFTACEYMIDSLQASDRIAHCEIPTTSPDLGFISVRHGRTDEESAYNTSLCCLHAQQVYNRRSHELHASREMRKNDPDWFAYPRSSFASSPLVKEAAYQFTTAAAVTIVQHAPDLAALKALQCRWEHQVTVNLENLPEAGENNALRKMTIEFRQHAATLNADELLAWVDVLLSITTHAHQTPDEEFAELCNGCSTQTIAHYESRVGASSLQYIVGQDDATKASPYHDMLLENETNAINAANGLGPQDLFGPLVHKVLGDRLATLHRGNINLIMLKKILGGGYGQLPDNLLDKIDFQTVGGDTAKQRLRVGYVSSAPAPGYNAWADTVSSVDCIRPSRPRDMELGGAPESSASNSPDRLTFAGLSIHDIDPGYDVGHLEEVSMQHAEDRAEVSWIENREEPQMSAMAAPAPVSPRRSGLIGESW</sequence>
<dbReference type="PANTHER" id="PTHR36847:SF1">
    <property type="entry name" value="AMIDOLIGASE ENZYME"/>
    <property type="match status" value="1"/>
</dbReference>
<gene>
    <name evidence="2" type="ORF">LTR97_005916</name>
</gene>
<accession>A0AAN7ZNI1</accession>
<dbReference type="Proteomes" id="UP001310594">
    <property type="component" value="Unassembled WGS sequence"/>
</dbReference>
<name>A0AAN7ZNI1_9PEZI</name>
<feature type="region of interest" description="Disordered" evidence="1">
    <location>
        <begin position="569"/>
        <end position="590"/>
    </location>
</feature>
<dbReference type="EMBL" id="JAVRQU010000008">
    <property type="protein sequence ID" value="KAK5699785.1"/>
    <property type="molecule type" value="Genomic_DNA"/>
</dbReference>
<evidence type="ECO:0000313" key="3">
    <source>
        <dbReference type="Proteomes" id="UP001310594"/>
    </source>
</evidence>
<feature type="compositionally biased region" description="Low complexity" evidence="1">
    <location>
        <begin position="634"/>
        <end position="646"/>
    </location>
</feature>
<evidence type="ECO:0000313" key="2">
    <source>
        <dbReference type="EMBL" id="KAK5699785.1"/>
    </source>
</evidence>
<protein>
    <submittedName>
        <fullName evidence="2">Uncharacterized protein</fullName>
    </submittedName>
</protein>
<organism evidence="2 3">
    <name type="scientific">Elasticomyces elasticus</name>
    <dbReference type="NCBI Taxonomy" id="574655"/>
    <lineage>
        <taxon>Eukaryota</taxon>
        <taxon>Fungi</taxon>
        <taxon>Dikarya</taxon>
        <taxon>Ascomycota</taxon>
        <taxon>Pezizomycotina</taxon>
        <taxon>Dothideomycetes</taxon>
        <taxon>Dothideomycetidae</taxon>
        <taxon>Mycosphaerellales</taxon>
        <taxon>Teratosphaeriaceae</taxon>
        <taxon>Elasticomyces</taxon>
    </lineage>
</organism>
<proteinExistence type="predicted"/>
<dbReference type="AlphaFoldDB" id="A0AAN7ZNI1"/>
<evidence type="ECO:0000256" key="1">
    <source>
        <dbReference type="SAM" id="MobiDB-lite"/>
    </source>
</evidence>
<reference evidence="2" key="1">
    <citation type="submission" date="2023-08" db="EMBL/GenBank/DDBJ databases">
        <title>Black Yeasts Isolated from many extreme environments.</title>
        <authorList>
            <person name="Coleine C."/>
            <person name="Stajich J.E."/>
            <person name="Selbmann L."/>
        </authorList>
    </citation>
    <scope>NUCLEOTIDE SEQUENCE</scope>
    <source>
        <strain evidence="2">CCFEE 5810</strain>
    </source>
</reference>
<comment type="caution">
    <text evidence="2">The sequence shown here is derived from an EMBL/GenBank/DDBJ whole genome shotgun (WGS) entry which is preliminary data.</text>
</comment>